<gene>
    <name evidence="2" type="ORF">AACH00_18910</name>
</gene>
<evidence type="ECO:0000256" key="1">
    <source>
        <dbReference type="SAM" id="Phobius"/>
    </source>
</evidence>
<accession>A0ABU9C981</accession>
<dbReference type="Proteomes" id="UP001379945">
    <property type="component" value="Unassembled WGS sequence"/>
</dbReference>
<dbReference type="RefSeq" id="WP_341400743.1">
    <property type="nucleotide sequence ID" value="NZ_JBBUTI010000017.1"/>
</dbReference>
<evidence type="ECO:0000313" key="2">
    <source>
        <dbReference type="EMBL" id="MEK8048431.1"/>
    </source>
</evidence>
<keyword evidence="1" id="KW-0472">Membrane</keyword>
<dbReference type="EMBL" id="JBBUTI010000017">
    <property type="protein sequence ID" value="MEK8048431.1"/>
    <property type="molecule type" value="Genomic_DNA"/>
</dbReference>
<keyword evidence="3" id="KW-1185">Reference proteome</keyword>
<name>A0ABU9C981_9BURK</name>
<keyword evidence="1" id="KW-1133">Transmembrane helix</keyword>
<protein>
    <submittedName>
        <fullName evidence="2">Uncharacterized protein</fullName>
    </submittedName>
</protein>
<evidence type="ECO:0000313" key="3">
    <source>
        <dbReference type="Proteomes" id="UP001379945"/>
    </source>
</evidence>
<keyword evidence="1" id="KW-0812">Transmembrane</keyword>
<feature type="transmembrane region" description="Helical" evidence="1">
    <location>
        <begin position="32"/>
        <end position="50"/>
    </location>
</feature>
<reference evidence="2 3" key="1">
    <citation type="submission" date="2024-04" db="EMBL/GenBank/DDBJ databases">
        <title>Novel species of the genus Ideonella isolated from streams.</title>
        <authorList>
            <person name="Lu H."/>
        </authorList>
    </citation>
    <scope>NUCLEOTIDE SEQUENCE [LARGE SCALE GENOMIC DNA]</scope>
    <source>
        <strain evidence="2 3">LYT19W</strain>
    </source>
</reference>
<sequence>MVVITLTAALCSYYVWHWWRADSMGNRDGKAAFPWMPIGVVLLIGAVADTPERRVRTMERDTSVAMSRLLGQPVTYECGNLWSLFFDRHGHMARGYVMWTEHGPDTVAQLRRDSCQGLAEFFKQRQKGLPDNPRPMVEALHVVSHEARHLAGEHREDKAECQAVQRNFEVAEALGASRDVARSIALFYWNEQYPHQSQTYFSPECRSGGALDEKISTAPWRL</sequence>
<proteinExistence type="predicted"/>
<comment type="caution">
    <text evidence="2">The sequence shown here is derived from an EMBL/GenBank/DDBJ whole genome shotgun (WGS) entry which is preliminary data.</text>
</comment>
<organism evidence="2 3">
    <name type="scientific">Ideonella margarita</name>
    <dbReference type="NCBI Taxonomy" id="2984191"/>
    <lineage>
        <taxon>Bacteria</taxon>
        <taxon>Pseudomonadati</taxon>
        <taxon>Pseudomonadota</taxon>
        <taxon>Betaproteobacteria</taxon>
        <taxon>Burkholderiales</taxon>
        <taxon>Sphaerotilaceae</taxon>
        <taxon>Ideonella</taxon>
    </lineage>
</organism>